<feature type="compositionally biased region" description="Basic and acidic residues" evidence="1">
    <location>
        <begin position="175"/>
        <end position="186"/>
    </location>
</feature>
<evidence type="ECO:0000256" key="1">
    <source>
        <dbReference type="SAM" id="MobiDB-lite"/>
    </source>
</evidence>
<dbReference type="InterPro" id="IPR003103">
    <property type="entry name" value="BAG_domain"/>
</dbReference>
<evidence type="ECO:0000259" key="2">
    <source>
        <dbReference type="PROSITE" id="PS51035"/>
    </source>
</evidence>
<feature type="region of interest" description="Disordered" evidence="1">
    <location>
        <begin position="1"/>
        <end position="255"/>
    </location>
</feature>
<feature type="domain" description="BAG" evidence="2">
    <location>
        <begin position="267"/>
        <end position="338"/>
    </location>
</feature>
<feature type="compositionally biased region" description="Basic and acidic residues" evidence="1">
    <location>
        <begin position="343"/>
        <end position="354"/>
    </location>
</feature>
<feature type="non-terminal residue" evidence="3">
    <location>
        <position position="1"/>
    </location>
</feature>
<reference evidence="3" key="1">
    <citation type="submission" date="2015-12" db="EMBL/GenBank/DDBJ databases">
        <title>De novo transcriptome assembly of four potential Pierce s Disease insect vectors from Arizona vineyards.</title>
        <authorList>
            <person name="Tassone E.E."/>
        </authorList>
    </citation>
    <scope>NUCLEOTIDE SEQUENCE</scope>
</reference>
<feature type="compositionally biased region" description="Basic and acidic residues" evidence="1">
    <location>
        <begin position="241"/>
        <end position="250"/>
    </location>
</feature>
<protein>
    <recommendedName>
        <fullName evidence="2">BAG domain-containing protein</fullName>
    </recommendedName>
</protein>
<sequence length="413" mass="47411">PTYYFACRPTVVNDLQSNTWGRKRRGSGSQAENGEPSKQHQQSQNSHENTEQDEKSEDPGPLRGRTKENLSQFGLRNTVPDMGMKQQNENEEKERGQRSWSAPPDNRSQTQDKPQRFVSKIEITPVNPNTPPPTSDTAKPPVAPKQPQQPQPQVTNQQPTQKQSNVRHIPIFVEGRSEPVIPKDIEQDFVQTQAQPQQFAKPPPSQQQPFHQQQIPQHFQQQQFQEEPINQTQFQQVPPKPETKNAKDPQPEPVFNQRDPLVRVQIVQKDVDDLKSKIEEFKGNSRTDKDYIYLDEMLTRNLIKLDDIETDGKENVRAARKEAIKSIQRCISILENKAPIQTTEKDITEKKDEQIMEGMETLETTKDEKMDVQQEMPKSETKEPSVEKQMEIEPISNETKATSNDAKEEPISS</sequence>
<dbReference type="Gene3D" id="1.20.58.120">
    <property type="entry name" value="BAG domain"/>
    <property type="match status" value="1"/>
</dbReference>
<feature type="compositionally biased region" description="Low complexity" evidence="1">
    <location>
        <begin position="207"/>
        <end position="233"/>
    </location>
</feature>
<feature type="compositionally biased region" description="Low complexity" evidence="1">
    <location>
        <begin position="151"/>
        <end position="163"/>
    </location>
</feature>
<feature type="compositionally biased region" description="Basic and acidic residues" evidence="1">
    <location>
        <begin position="88"/>
        <end position="97"/>
    </location>
</feature>
<gene>
    <name evidence="3" type="ORF">g.34110</name>
</gene>
<dbReference type="PROSITE" id="PS51035">
    <property type="entry name" value="BAG"/>
    <property type="match status" value="1"/>
</dbReference>
<dbReference type="SMART" id="SM00264">
    <property type="entry name" value="BAG"/>
    <property type="match status" value="1"/>
</dbReference>
<dbReference type="EMBL" id="GEDC01021902">
    <property type="protein sequence ID" value="JAS15396.1"/>
    <property type="molecule type" value="Transcribed_RNA"/>
</dbReference>
<dbReference type="SUPFAM" id="SSF63491">
    <property type="entry name" value="BAG domain"/>
    <property type="match status" value="1"/>
</dbReference>
<dbReference type="InterPro" id="IPR036533">
    <property type="entry name" value="BAG_dom_sf"/>
</dbReference>
<dbReference type="AlphaFoldDB" id="A0A1B6CPJ6"/>
<name>A0A1B6CPJ6_9HEMI</name>
<feature type="compositionally biased region" description="Low complexity" evidence="1">
    <location>
        <begin position="188"/>
        <end position="200"/>
    </location>
</feature>
<dbReference type="GO" id="GO:0051087">
    <property type="term" value="F:protein-folding chaperone binding"/>
    <property type="evidence" value="ECO:0007669"/>
    <property type="project" value="InterPro"/>
</dbReference>
<organism evidence="3">
    <name type="scientific">Clastoptera arizonana</name>
    <name type="common">Arizona spittle bug</name>
    <dbReference type="NCBI Taxonomy" id="38151"/>
    <lineage>
        <taxon>Eukaryota</taxon>
        <taxon>Metazoa</taxon>
        <taxon>Ecdysozoa</taxon>
        <taxon>Arthropoda</taxon>
        <taxon>Hexapoda</taxon>
        <taxon>Insecta</taxon>
        <taxon>Pterygota</taxon>
        <taxon>Neoptera</taxon>
        <taxon>Paraneoptera</taxon>
        <taxon>Hemiptera</taxon>
        <taxon>Auchenorrhyncha</taxon>
        <taxon>Cercopoidea</taxon>
        <taxon>Clastopteridae</taxon>
        <taxon>Clastoptera</taxon>
    </lineage>
</organism>
<feature type="compositionally biased region" description="Pro residues" evidence="1">
    <location>
        <begin position="141"/>
        <end position="150"/>
    </location>
</feature>
<feature type="region of interest" description="Disordered" evidence="1">
    <location>
        <begin position="343"/>
        <end position="413"/>
    </location>
</feature>
<evidence type="ECO:0000313" key="3">
    <source>
        <dbReference type="EMBL" id="JAS15396.1"/>
    </source>
</evidence>
<accession>A0A1B6CPJ6</accession>
<feature type="compositionally biased region" description="Basic and acidic residues" evidence="1">
    <location>
        <begin position="48"/>
        <end position="68"/>
    </location>
</feature>
<proteinExistence type="predicted"/>
<dbReference type="Pfam" id="PF02179">
    <property type="entry name" value="BAG"/>
    <property type="match status" value="1"/>
</dbReference>
<feature type="compositionally biased region" description="Basic and acidic residues" evidence="1">
    <location>
        <begin position="363"/>
        <end position="391"/>
    </location>
</feature>